<gene>
    <name evidence="2" type="ORF">KIN20_011402</name>
</gene>
<protein>
    <submittedName>
        <fullName evidence="2">Uncharacterized protein</fullName>
    </submittedName>
</protein>
<reference evidence="2" key="1">
    <citation type="submission" date="2021-06" db="EMBL/GenBank/DDBJ databases">
        <title>Parelaphostrongylus tenuis whole genome reference sequence.</title>
        <authorList>
            <person name="Garwood T.J."/>
            <person name="Larsen P.A."/>
            <person name="Fountain-Jones N.M."/>
            <person name="Garbe J.R."/>
            <person name="Macchietto M.G."/>
            <person name="Kania S.A."/>
            <person name="Gerhold R.W."/>
            <person name="Richards J.E."/>
            <person name="Wolf T.M."/>
        </authorList>
    </citation>
    <scope>NUCLEOTIDE SEQUENCE</scope>
    <source>
        <strain evidence="2">MNPRO001-30</strain>
        <tissue evidence="2">Meninges</tissue>
    </source>
</reference>
<organism evidence="2 3">
    <name type="scientific">Parelaphostrongylus tenuis</name>
    <name type="common">Meningeal worm</name>
    <dbReference type="NCBI Taxonomy" id="148309"/>
    <lineage>
        <taxon>Eukaryota</taxon>
        <taxon>Metazoa</taxon>
        <taxon>Ecdysozoa</taxon>
        <taxon>Nematoda</taxon>
        <taxon>Chromadorea</taxon>
        <taxon>Rhabditida</taxon>
        <taxon>Rhabditina</taxon>
        <taxon>Rhabditomorpha</taxon>
        <taxon>Strongyloidea</taxon>
        <taxon>Metastrongylidae</taxon>
        <taxon>Parelaphostrongylus</taxon>
    </lineage>
</organism>
<evidence type="ECO:0000256" key="1">
    <source>
        <dbReference type="SAM" id="MobiDB-lite"/>
    </source>
</evidence>
<feature type="region of interest" description="Disordered" evidence="1">
    <location>
        <begin position="73"/>
        <end position="94"/>
    </location>
</feature>
<sequence>MKESTPSINHHKNHQSMIAATQYTFPHPAARELAKEQCPYHNTKLGLRRDLPVRPDNESFYHVPRMRKKIPDRQIINDDELGNNPSSCEEKIRD</sequence>
<evidence type="ECO:0000313" key="2">
    <source>
        <dbReference type="EMBL" id="KAJ1354460.1"/>
    </source>
</evidence>
<comment type="caution">
    <text evidence="2">The sequence shown here is derived from an EMBL/GenBank/DDBJ whole genome shotgun (WGS) entry which is preliminary data.</text>
</comment>
<dbReference type="AlphaFoldDB" id="A0AAD5QMG0"/>
<name>A0AAD5QMG0_PARTN</name>
<accession>A0AAD5QMG0</accession>
<dbReference type="EMBL" id="JAHQIW010002088">
    <property type="protein sequence ID" value="KAJ1354460.1"/>
    <property type="molecule type" value="Genomic_DNA"/>
</dbReference>
<evidence type="ECO:0000313" key="3">
    <source>
        <dbReference type="Proteomes" id="UP001196413"/>
    </source>
</evidence>
<dbReference type="Proteomes" id="UP001196413">
    <property type="component" value="Unassembled WGS sequence"/>
</dbReference>
<keyword evidence="3" id="KW-1185">Reference proteome</keyword>
<proteinExistence type="predicted"/>